<dbReference type="PANTHER" id="PTHR42879">
    <property type="entry name" value="3-OXOACYL-(ACYL-CARRIER-PROTEIN) REDUCTASE"/>
    <property type="match status" value="1"/>
</dbReference>
<dbReference type="InterPro" id="IPR050259">
    <property type="entry name" value="SDR"/>
</dbReference>
<dbReference type="OrthoDB" id="9803333at2"/>
<evidence type="ECO:0000313" key="4">
    <source>
        <dbReference type="Proteomes" id="UP000240912"/>
    </source>
</evidence>
<dbReference type="InterPro" id="IPR002347">
    <property type="entry name" value="SDR_fam"/>
</dbReference>
<dbReference type="AlphaFoldDB" id="A0A2T3HHR3"/>
<evidence type="ECO:0000259" key="2">
    <source>
        <dbReference type="SMART" id="SM00822"/>
    </source>
</evidence>
<dbReference type="CDD" id="cd05233">
    <property type="entry name" value="SDR_c"/>
    <property type="match status" value="1"/>
</dbReference>
<dbReference type="Pfam" id="PF13561">
    <property type="entry name" value="adh_short_C2"/>
    <property type="match status" value="1"/>
</dbReference>
<accession>A0A2T3HHR3</accession>
<dbReference type="PRINTS" id="PR00080">
    <property type="entry name" value="SDRFAMILY"/>
</dbReference>
<dbReference type="SUPFAM" id="SSF51735">
    <property type="entry name" value="NAD(P)-binding Rossmann-fold domains"/>
    <property type="match status" value="1"/>
</dbReference>
<dbReference type="PANTHER" id="PTHR42879:SF2">
    <property type="entry name" value="3-OXOACYL-[ACYL-CARRIER-PROTEIN] REDUCTASE FABG"/>
    <property type="match status" value="1"/>
</dbReference>
<keyword evidence="4" id="KW-1185">Reference proteome</keyword>
<dbReference type="InterPro" id="IPR057326">
    <property type="entry name" value="KR_dom"/>
</dbReference>
<comment type="similarity">
    <text evidence="1">Belongs to the short-chain dehydrogenases/reductases (SDR) family.</text>
</comment>
<reference evidence="3 4" key="1">
    <citation type="submission" date="2018-03" db="EMBL/GenBank/DDBJ databases">
        <authorList>
            <person name="Keele B.F."/>
        </authorList>
    </citation>
    <scope>NUCLEOTIDE SEQUENCE [LARGE SCALE GENOMIC DNA]</scope>
    <source>
        <strain evidence="3 4">YL28-9</strain>
    </source>
</reference>
<dbReference type="RefSeq" id="WP_107217064.1">
    <property type="nucleotide sequence ID" value="NZ_KZ686271.1"/>
</dbReference>
<dbReference type="FunFam" id="3.40.50.720:FF:000084">
    <property type="entry name" value="Short-chain dehydrogenase reductase"/>
    <property type="match status" value="1"/>
</dbReference>
<protein>
    <submittedName>
        <fullName evidence="3">Oxidoreductase</fullName>
    </submittedName>
</protein>
<name>A0A2T3HHR3_9SPHI</name>
<proteinExistence type="inferred from homology"/>
<evidence type="ECO:0000313" key="3">
    <source>
        <dbReference type="EMBL" id="PST81979.1"/>
    </source>
</evidence>
<dbReference type="Gene3D" id="3.40.50.720">
    <property type="entry name" value="NAD(P)-binding Rossmann-like Domain"/>
    <property type="match status" value="1"/>
</dbReference>
<gene>
    <name evidence="3" type="ORF">C7T94_17485</name>
</gene>
<feature type="domain" description="Ketoreductase" evidence="2">
    <location>
        <begin position="7"/>
        <end position="191"/>
    </location>
</feature>
<comment type="caution">
    <text evidence="3">The sequence shown here is derived from an EMBL/GenBank/DDBJ whole genome shotgun (WGS) entry which is preliminary data.</text>
</comment>
<dbReference type="InterPro" id="IPR036291">
    <property type="entry name" value="NAD(P)-bd_dom_sf"/>
</dbReference>
<dbReference type="SMART" id="SM00822">
    <property type="entry name" value="PKS_KR"/>
    <property type="match status" value="1"/>
</dbReference>
<organism evidence="3 4">
    <name type="scientific">Pedobacter yulinensis</name>
    <dbReference type="NCBI Taxonomy" id="2126353"/>
    <lineage>
        <taxon>Bacteria</taxon>
        <taxon>Pseudomonadati</taxon>
        <taxon>Bacteroidota</taxon>
        <taxon>Sphingobacteriia</taxon>
        <taxon>Sphingobacteriales</taxon>
        <taxon>Sphingobacteriaceae</taxon>
        <taxon>Pedobacter</taxon>
    </lineage>
</organism>
<dbReference type="EMBL" id="PYLS01000007">
    <property type="protein sequence ID" value="PST81979.1"/>
    <property type="molecule type" value="Genomic_DNA"/>
</dbReference>
<dbReference type="Proteomes" id="UP000240912">
    <property type="component" value="Unassembled WGS sequence"/>
</dbReference>
<evidence type="ECO:0000256" key="1">
    <source>
        <dbReference type="ARBA" id="ARBA00006484"/>
    </source>
</evidence>
<sequence length="246" mass="25202">MKTLENKIALVTGGSRGIGAGIALRLAQGGADVAITYLRSAEAAETQAATFRELGVRALAVQADSGDPASIRAAIGRVTADLGRIDILVNNAGIAFYDDFQQLSIEQFDQISAVNMRGVFVASQAAVDAMPAGGRIIHIGSCQANRMPHAGGSLYAMSKSALIGLTKGMARDLGPRKITVNVVHPGPIDTDMNPASGTMAGGQIQLMALDHFGSAADIGALVAFLAGPESAYITGAEFTIDGGTNC</sequence>
<dbReference type="PRINTS" id="PR00081">
    <property type="entry name" value="GDHRDH"/>
</dbReference>